<evidence type="ECO:0000256" key="1">
    <source>
        <dbReference type="SAM" id="MobiDB-lite"/>
    </source>
</evidence>
<gene>
    <name evidence="2" type="ORF">LTR84_004808</name>
</gene>
<feature type="region of interest" description="Disordered" evidence="1">
    <location>
        <begin position="685"/>
        <end position="725"/>
    </location>
</feature>
<feature type="compositionally biased region" description="Polar residues" evidence="1">
    <location>
        <begin position="860"/>
        <end position="885"/>
    </location>
</feature>
<evidence type="ECO:0000313" key="3">
    <source>
        <dbReference type="Proteomes" id="UP001358417"/>
    </source>
</evidence>
<feature type="region of interest" description="Disordered" evidence="1">
    <location>
        <begin position="742"/>
        <end position="814"/>
    </location>
</feature>
<proteinExistence type="predicted"/>
<feature type="compositionally biased region" description="Polar residues" evidence="1">
    <location>
        <begin position="421"/>
        <end position="449"/>
    </location>
</feature>
<feature type="compositionally biased region" description="Low complexity" evidence="1">
    <location>
        <begin position="757"/>
        <end position="769"/>
    </location>
</feature>
<reference evidence="2 3" key="1">
    <citation type="submission" date="2023-08" db="EMBL/GenBank/DDBJ databases">
        <title>Black Yeasts Isolated from many extreme environments.</title>
        <authorList>
            <person name="Coleine C."/>
            <person name="Stajich J.E."/>
            <person name="Selbmann L."/>
        </authorList>
    </citation>
    <scope>NUCLEOTIDE SEQUENCE [LARGE SCALE GENOMIC DNA]</scope>
    <source>
        <strain evidence="2 3">CCFEE 5792</strain>
    </source>
</reference>
<dbReference type="GeneID" id="89972986"/>
<evidence type="ECO:0000313" key="2">
    <source>
        <dbReference type="EMBL" id="KAK5062734.1"/>
    </source>
</evidence>
<feature type="compositionally biased region" description="Polar residues" evidence="1">
    <location>
        <begin position="14"/>
        <end position="30"/>
    </location>
</feature>
<feature type="compositionally biased region" description="Polar residues" evidence="1">
    <location>
        <begin position="76"/>
        <end position="101"/>
    </location>
</feature>
<comment type="caution">
    <text evidence="2">The sequence shown here is derived from an EMBL/GenBank/DDBJ whole genome shotgun (WGS) entry which is preliminary data.</text>
</comment>
<feature type="compositionally biased region" description="Basic and acidic residues" evidence="1">
    <location>
        <begin position="713"/>
        <end position="725"/>
    </location>
</feature>
<name>A0AAV9NRH7_9EURO</name>
<feature type="compositionally biased region" description="Polar residues" evidence="1">
    <location>
        <begin position="778"/>
        <end position="788"/>
    </location>
</feature>
<feature type="compositionally biased region" description="Polar residues" evidence="1">
    <location>
        <begin position="376"/>
        <end position="393"/>
    </location>
</feature>
<keyword evidence="3" id="KW-1185">Reference proteome</keyword>
<sequence length="963" mass="105071">MPTRWLSIRKKNLSLHNNPSHPDASGTTKPQGFDFAFNDLPKQSIQLNSRPVELPRPKTSGGVGKRKLRVEVPQRRPTTSEAQKTSTSQVSNSTVKSQESSIGLAFGSPGHPPVAFRSPEASPSDDQPSSRHYPPGVERALQMQSKRWKKFGILFKTRQALVRRDDISPGPTIGLPTGFVVLDKSPTGQASTFESLNKRTVPVYHVDDDAIPPPPIEKSPRFMVPPSDKTTEKHEEDMRSRPSTATDADSLIDTYIRPPLPKLELDIPIPTPPFDRYSVMFKNVPANRSSSLLARRSKTLDSLKSFEDSRPTTKGGEQDRVATIDSNAAENLTPLMPPRRLTTPTTKSPAVSKYSLFPAPSPAPVKVTGRIPFFESSNSSNLGQLRRSATSPARLSPMHDRFSINRPEPLQPKRFIPGESIVQSPEDNTASTSRSNPWSTDHSVQSSMSSNTTVDDIFFDIRAFRDSKGVEDGQFVMTRPDSVAVELARTKSKSKRSAPASHLRQVEASSPETTTEPPVQMAPPPPPPPKSTTTTAQTSAVTTKHTSVNTAYFDEAIAAVERLTSPRVVTQAETEKIPPITLSVPVPALPQQSEDKTHAWVHNGSNHHKMGDHPYSRLGNKSREEISRLIPSPVAELKEDLSPKAISKAASPVPSSRSQLSESQTVRQFAKVISPRITLVKRADRPYDDSPTLPQGGPIIRPTHYLASPLSPDDDKPPPVPEKDAKFIPLSKFAAKGTVNAIERTGITPQTRHLRSNTDSPSSTPTSATGRNKERSATLPSSITNSPATMYPPKSSLQGLERTIPPRPNPVALNPVQSSDVVAVAVARTVSLSRKQSARVNVPGPRLAARRAGTHPQPAPTSTSTPGKQPNPSQSTSHGRSNSKSGILGHRHRRSTSQSRSRDKIKITKREVPLAESREREKAMIKEAKKWEILEKKSYSPVVVQASRGHKPGVSVGIVVETA</sequence>
<feature type="compositionally biased region" description="Basic and acidic residues" evidence="1">
    <location>
        <begin position="900"/>
        <end position="914"/>
    </location>
</feature>
<feature type="region of interest" description="Disordered" evidence="1">
    <location>
        <begin position="487"/>
        <end position="543"/>
    </location>
</feature>
<feature type="compositionally biased region" description="Low complexity" evidence="1">
    <location>
        <begin position="531"/>
        <end position="543"/>
    </location>
</feature>
<feature type="region of interest" description="Disordered" evidence="1">
    <location>
        <begin position="210"/>
        <end position="247"/>
    </location>
</feature>
<protein>
    <submittedName>
        <fullName evidence="2">Uncharacterized protein</fullName>
    </submittedName>
</protein>
<dbReference type="Proteomes" id="UP001358417">
    <property type="component" value="Unassembled WGS sequence"/>
</dbReference>
<dbReference type="RefSeq" id="XP_064711006.1">
    <property type="nucleotide sequence ID" value="XM_064848382.1"/>
</dbReference>
<feature type="compositionally biased region" description="Pro residues" evidence="1">
    <location>
        <begin position="520"/>
        <end position="530"/>
    </location>
</feature>
<accession>A0AAV9NRH7</accession>
<dbReference type="AlphaFoldDB" id="A0AAV9NRH7"/>
<feature type="region of interest" description="Disordered" evidence="1">
    <location>
        <begin position="833"/>
        <end position="914"/>
    </location>
</feature>
<feature type="region of interest" description="Disordered" evidence="1">
    <location>
        <begin position="12"/>
        <end position="138"/>
    </location>
</feature>
<organism evidence="2 3">
    <name type="scientific">Exophiala bonariae</name>
    <dbReference type="NCBI Taxonomy" id="1690606"/>
    <lineage>
        <taxon>Eukaryota</taxon>
        <taxon>Fungi</taxon>
        <taxon>Dikarya</taxon>
        <taxon>Ascomycota</taxon>
        <taxon>Pezizomycotina</taxon>
        <taxon>Eurotiomycetes</taxon>
        <taxon>Chaetothyriomycetidae</taxon>
        <taxon>Chaetothyriales</taxon>
        <taxon>Herpotrichiellaceae</taxon>
        <taxon>Exophiala</taxon>
    </lineage>
</organism>
<feature type="compositionally biased region" description="Basic and acidic residues" evidence="1">
    <location>
        <begin position="229"/>
        <end position="240"/>
    </location>
</feature>
<feature type="region of interest" description="Disordered" evidence="1">
    <location>
        <begin position="376"/>
        <end position="449"/>
    </location>
</feature>
<dbReference type="EMBL" id="JAVRRD010000002">
    <property type="protein sequence ID" value="KAK5062734.1"/>
    <property type="molecule type" value="Genomic_DNA"/>
</dbReference>